<feature type="domain" description="Aminotransferase class V" evidence="2">
    <location>
        <begin position="87"/>
        <end position="357"/>
    </location>
</feature>
<protein>
    <recommendedName>
        <fullName evidence="2">Aminotransferase class V domain-containing protein</fullName>
    </recommendedName>
</protein>
<reference evidence="3 4" key="1">
    <citation type="submission" date="2013-07" db="EMBL/GenBank/DDBJ databases">
        <title>Comparative Genomic and Metabolomic Analysis of Twelve Strains of Pseudoalteromonas luteoviolacea.</title>
        <authorList>
            <person name="Vynne N.G."/>
            <person name="Mansson M."/>
            <person name="Gram L."/>
        </authorList>
    </citation>
    <scope>NUCLEOTIDE SEQUENCE [LARGE SCALE GENOMIC DNA]</scope>
    <source>
        <strain evidence="3 4">NCIMB 1942</strain>
    </source>
</reference>
<dbReference type="Gene3D" id="3.90.1150.10">
    <property type="entry name" value="Aspartate Aminotransferase, domain 1"/>
    <property type="match status" value="1"/>
</dbReference>
<dbReference type="OrthoDB" id="9764293at2"/>
<dbReference type="InterPro" id="IPR015424">
    <property type="entry name" value="PyrdxlP-dep_Trfase"/>
</dbReference>
<evidence type="ECO:0000313" key="3">
    <source>
        <dbReference type="EMBL" id="KZN46551.1"/>
    </source>
</evidence>
<name>A0A167BHL1_9GAMM</name>
<sequence>MQAHDFYLPSQDYLLSHSVGRMLKSAQEDFNRQFMAPWQQLNQEPWVQWLEGVERFRLTLAGLLGGSTYEFCPQTNLSGGLTKWLMSIPDFQNKKVKILLSEHDFPSMGFVLQQALQDVELTFIPDSEDMSCIDTWQRYLTTGYDLVFVSHVYSNTGQQAPVSDIISCAKQKNARVVVDIAQSAGILSIDLHQWQADCVVGSCVKWLCGGPGAGYLWVNSATVFDCQPKDVGWFSHQNPFEFDIHHFAPHDTVLRFWGGTPSVAPYILAGHSIDAFAQMGSEKVRAHNLSLLEEIWQALSPWCMSPQHPSRCSGTAIINPGKRLQVCTQALKEQGVAIDVRKYGIRVSPHIYNNHEQVSRFIDIVQRFVD</sequence>
<accession>A0A167BHL1</accession>
<evidence type="ECO:0000313" key="4">
    <source>
        <dbReference type="Proteomes" id="UP000076587"/>
    </source>
</evidence>
<dbReference type="EMBL" id="AUXT01000169">
    <property type="protein sequence ID" value="KZN46551.1"/>
    <property type="molecule type" value="Genomic_DNA"/>
</dbReference>
<dbReference type="InterPro" id="IPR000192">
    <property type="entry name" value="Aminotrans_V_dom"/>
</dbReference>
<dbReference type="SUPFAM" id="SSF53383">
    <property type="entry name" value="PLP-dependent transferases"/>
    <property type="match status" value="1"/>
</dbReference>
<dbReference type="Gene3D" id="3.40.640.10">
    <property type="entry name" value="Type I PLP-dependent aspartate aminotransferase-like (Major domain)"/>
    <property type="match status" value="1"/>
</dbReference>
<dbReference type="RefSeq" id="WP_063377528.1">
    <property type="nucleotide sequence ID" value="NZ_AUXT01000169.1"/>
</dbReference>
<dbReference type="InterPro" id="IPR015421">
    <property type="entry name" value="PyrdxlP-dep_Trfase_major"/>
</dbReference>
<dbReference type="Proteomes" id="UP000076587">
    <property type="component" value="Unassembled WGS sequence"/>
</dbReference>
<organism evidence="3 4">
    <name type="scientific">Pseudoalteromonas luteoviolacea NCIMB 1942</name>
    <dbReference type="NCBI Taxonomy" id="1365253"/>
    <lineage>
        <taxon>Bacteria</taxon>
        <taxon>Pseudomonadati</taxon>
        <taxon>Pseudomonadota</taxon>
        <taxon>Gammaproteobacteria</taxon>
        <taxon>Alteromonadales</taxon>
        <taxon>Pseudoalteromonadaceae</taxon>
        <taxon>Pseudoalteromonas</taxon>
    </lineage>
</organism>
<evidence type="ECO:0000259" key="2">
    <source>
        <dbReference type="Pfam" id="PF00266"/>
    </source>
</evidence>
<comment type="caution">
    <text evidence="3">The sequence shown here is derived from an EMBL/GenBank/DDBJ whole genome shotgun (WGS) entry which is preliminary data.</text>
</comment>
<keyword evidence="1" id="KW-0663">Pyridoxal phosphate</keyword>
<dbReference type="PANTHER" id="PTHR43586:SF4">
    <property type="entry name" value="ISOPENICILLIN N EPIMERASE"/>
    <property type="match status" value="1"/>
</dbReference>
<dbReference type="Pfam" id="PF00266">
    <property type="entry name" value="Aminotran_5"/>
    <property type="match status" value="1"/>
</dbReference>
<dbReference type="PATRIC" id="fig|1365253.3.peg.2965"/>
<evidence type="ECO:0000256" key="1">
    <source>
        <dbReference type="ARBA" id="ARBA00022898"/>
    </source>
</evidence>
<gene>
    <name evidence="3" type="ORF">N482_12225</name>
</gene>
<dbReference type="PANTHER" id="PTHR43586">
    <property type="entry name" value="CYSTEINE DESULFURASE"/>
    <property type="match status" value="1"/>
</dbReference>
<proteinExistence type="predicted"/>
<dbReference type="AlphaFoldDB" id="A0A167BHL1"/>
<dbReference type="InterPro" id="IPR015422">
    <property type="entry name" value="PyrdxlP-dep_Trfase_small"/>
</dbReference>